<comment type="subcellular location">
    <subcellularLocation>
        <location evidence="1">Cell outer membrane</location>
    </subcellularLocation>
</comment>
<dbReference type="RefSeq" id="WP_091380000.1">
    <property type="nucleotide sequence ID" value="NZ_LT629740.1"/>
</dbReference>
<dbReference type="PANTHER" id="PTHR30329">
    <property type="entry name" value="STATOR ELEMENT OF FLAGELLAR MOTOR COMPLEX"/>
    <property type="match status" value="1"/>
</dbReference>
<keyword evidence="3" id="KW-0998">Cell outer membrane</keyword>
<evidence type="ECO:0000313" key="8">
    <source>
        <dbReference type="EMBL" id="SDT69802.1"/>
    </source>
</evidence>
<dbReference type="STRING" id="652787.SAMN05216490_5067"/>
<gene>
    <name evidence="8" type="ORF">SAMN05216490_5067</name>
</gene>
<dbReference type="PRINTS" id="PR01021">
    <property type="entry name" value="OMPADOMAIN"/>
</dbReference>
<dbReference type="PROSITE" id="PS51123">
    <property type="entry name" value="OMPA_2"/>
    <property type="match status" value="1"/>
</dbReference>
<evidence type="ECO:0000256" key="3">
    <source>
        <dbReference type="ARBA" id="ARBA00023237"/>
    </source>
</evidence>
<dbReference type="InterPro" id="IPR036737">
    <property type="entry name" value="OmpA-like_sf"/>
</dbReference>
<accession>A0A1H2CHU1</accession>
<dbReference type="SUPFAM" id="SSF82171">
    <property type="entry name" value="DPP6 N-terminal domain-like"/>
    <property type="match status" value="1"/>
</dbReference>
<dbReference type="Gene3D" id="1.25.40.10">
    <property type="entry name" value="Tetratricopeptide repeat domain"/>
    <property type="match status" value="1"/>
</dbReference>
<feature type="chain" id="PRO_5009271097" evidence="6">
    <location>
        <begin position="20"/>
        <end position="652"/>
    </location>
</feature>
<dbReference type="Gene3D" id="3.30.1330.60">
    <property type="entry name" value="OmpA-like domain"/>
    <property type="match status" value="1"/>
</dbReference>
<feature type="region of interest" description="Disordered" evidence="5">
    <location>
        <begin position="623"/>
        <end position="643"/>
    </location>
</feature>
<dbReference type="InterPro" id="IPR050330">
    <property type="entry name" value="Bact_OuterMem_StrucFunc"/>
</dbReference>
<evidence type="ECO:0000256" key="1">
    <source>
        <dbReference type="ARBA" id="ARBA00004442"/>
    </source>
</evidence>
<dbReference type="InterPro" id="IPR011990">
    <property type="entry name" value="TPR-like_helical_dom_sf"/>
</dbReference>
<dbReference type="EMBL" id="LT629740">
    <property type="protein sequence ID" value="SDT69802.1"/>
    <property type="molecule type" value="Genomic_DNA"/>
</dbReference>
<keyword evidence="2 4" id="KW-0472">Membrane</keyword>
<keyword evidence="9" id="KW-1185">Reference proteome</keyword>
<dbReference type="Gene3D" id="2.120.10.30">
    <property type="entry name" value="TolB, C-terminal domain"/>
    <property type="match status" value="1"/>
</dbReference>
<dbReference type="PANTHER" id="PTHR30329:SF21">
    <property type="entry name" value="LIPOPROTEIN YIAD-RELATED"/>
    <property type="match status" value="1"/>
</dbReference>
<dbReference type="InterPro" id="IPR006665">
    <property type="entry name" value="OmpA-like"/>
</dbReference>
<organism evidence="8 9">
    <name type="scientific">Mucilaginibacter mallensis</name>
    <dbReference type="NCBI Taxonomy" id="652787"/>
    <lineage>
        <taxon>Bacteria</taxon>
        <taxon>Pseudomonadati</taxon>
        <taxon>Bacteroidota</taxon>
        <taxon>Sphingobacteriia</taxon>
        <taxon>Sphingobacteriales</taxon>
        <taxon>Sphingobacteriaceae</taxon>
        <taxon>Mucilaginibacter</taxon>
    </lineage>
</organism>
<name>A0A1H2CHU1_MUCMA</name>
<evidence type="ECO:0000256" key="5">
    <source>
        <dbReference type="SAM" id="MobiDB-lite"/>
    </source>
</evidence>
<dbReference type="SUPFAM" id="SSF48452">
    <property type="entry name" value="TPR-like"/>
    <property type="match status" value="1"/>
</dbReference>
<reference evidence="8 9" key="1">
    <citation type="submission" date="2016-10" db="EMBL/GenBank/DDBJ databases">
        <authorList>
            <person name="de Groot N.N."/>
        </authorList>
    </citation>
    <scope>NUCLEOTIDE SEQUENCE [LARGE SCALE GENOMIC DNA]</scope>
    <source>
        <strain evidence="8 9">MP1X4</strain>
    </source>
</reference>
<keyword evidence="6" id="KW-0732">Signal</keyword>
<dbReference type="OrthoDB" id="9809364at2"/>
<sequence>MKKTLFTIFISFFITTVFAQFNENDKALADKAFNNKDYYEAAYYYKKVASGLNLVPQPEVPFRSNGKSPKSAKSFDRAYISYQLAESYRLYENYLEAEGWYFKVIDGGNEVKYPLERLWYGICLRANQHFDEAIKQLEQFKADYKGTGNYIAIADKELANCHFAKEQYQYPALIDVVKMKGTINSDGSDYSLIINNGSRWITSSRIIKDDKKHLNRVYAVKDSSSNPEMISFNNSDNKKEVEYGTPSIDPSGKRMYLTRWYKEGSKIIHAIYLSTRANSEWGTPVKLNTNVNVEGFNSLQPFVTADGKRLFFSSNKPGGQGGDDIWVSDLDASGNPSNSTNLGNTINTPLDEQAPYYDSSDKKLVYSSKGFVGLGGFDFFVSYESVGQWSTPKNMGYPMNSAKDDLYYFPDDKDGKKAYLSSDRASDCCLDLFETFDKKYVLTGIVTDCDTHTPLAGAKVSFVDSLSKDTIKQEVVGNDAKYTFNVTTMRPYNLILKKKGYFTKSVPVPSQGEMRNDTLLSPDICLQAFIINKPILIKNILYDFNKATLRPESKVILDGIVKIMTDNPKIKIELSAHTDSIGSEAYNMKLSQARAQACVDYMISKGVGDTRIFAKGYGKTRPIAPNSLPDGKDNPEGRQLNRRTEFTVLKAE</sequence>
<feature type="signal peptide" evidence="6">
    <location>
        <begin position="1"/>
        <end position="19"/>
    </location>
</feature>
<dbReference type="AlphaFoldDB" id="A0A1H2CHU1"/>
<dbReference type="InterPro" id="IPR011659">
    <property type="entry name" value="WD40"/>
</dbReference>
<dbReference type="InterPro" id="IPR011042">
    <property type="entry name" value="6-blade_b-propeller_TolB-like"/>
</dbReference>
<dbReference type="Gene3D" id="2.60.40.1120">
    <property type="entry name" value="Carboxypeptidase-like, regulatory domain"/>
    <property type="match status" value="1"/>
</dbReference>
<evidence type="ECO:0000256" key="4">
    <source>
        <dbReference type="PROSITE-ProRule" id="PRU00473"/>
    </source>
</evidence>
<dbReference type="CDD" id="cd07185">
    <property type="entry name" value="OmpA_C-like"/>
    <property type="match status" value="1"/>
</dbReference>
<dbReference type="SUPFAM" id="SSF103088">
    <property type="entry name" value="OmpA-like"/>
    <property type="match status" value="1"/>
</dbReference>
<evidence type="ECO:0000313" key="9">
    <source>
        <dbReference type="Proteomes" id="UP000199679"/>
    </source>
</evidence>
<dbReference type="InterPro" id="IPR008969">
    <property type="entry name" value="CarboxyPept-like_regulatory"/>
</dbReference>
<dbReference type="Pfam" id="PF00691">
    <property type="entry name" value="OmpA"/>
    <property type="match status" value="1"/>
</dbReference>
<proteinExistence type="predicted"/>
<dbReference type="SUPFAM" id="SSF49464">
    <property type="entry name" value="Carboxypeptidase regulatory domain-like"/>
    <property type="match status" value="1"/>
</dbReference>
<evidence type="ECO:0000256" key="2">
    <source>
        <dbReference type="ARBA" id="ARBA00023136"/>
    </source>
</evidence>
<dbReference type="GO" id="GO:0009279">
    <property type="term" value="C:cell outer membrane"/>
    <property type="evidence" value="ECO:0007669"/>
    <property type="project" value="UniProtKB-SubCell"/>
</dbReference>
<dbReference type="Proteomes" id="UP000199679">
    <property type="component" value="Chromosome I"/>
</dbReference>
<evidence type="ECO:0000256" key="6">
    <source>
        <dbReference type="SAM" id="SignalP"/>
    </source>
</evidence>
<protein>
    <submittedName>
        <fullName evidence="8">WD40-like Beta Propeller Repeat</fullName>
    </submittedName>
</protein>
<dbReference type="InterPro" id="IPR006664">
    <property type="entry name" value="OMP_bac"/>
</dbReference>
<evidence type="ECO:0000259" key="7">
    <source>
        <dbReference type="PROSITE" id="PS51123"/>
    </source>
</evidence>
<feature type="domain" description="OmpA-like" evidence="7">
    <location>
        <begin position="527"/>
        <end position="652"/>
    </location>
</feature>
<dbReference type="Pfam" id="PF07676">
    <property type="entry name" value="PD40"/>
    <property type="match status" value="1"/>
</dbReference>